<keyword evidence="5 10" id="KW-0460">Magnesium</keyword>
<keyword evidence="10" id="KW-0496">Mitochondrion</keyword>
<evidence type="ECO:0000256" key="7">
    <source>
        <dbReference type="ARBA" id="ARBA00022989"/>
    </source>
</evidence>
<feature type="region of interest" description="Disordered" evidence="11">
    <location>
        <begin position="55"/>
        <end position="103"/>
    </location>
</feature>
<dbReference type="AlphaFoldDB" id="A0A1E3I400"/>
<feature type="compositionally biased region" description="Basic residues" evidence="11">
    <location>
        <begin position="558"/>
        <end position="567"/>
    </location>
</feature>
<feature type="compositionally biased region" description="Pro residues" evidence="11">
    <location>
        <begin position="69"/>
        <end position="83"/>
    </location>
</feature>
<dbReference type="GO" id="GO:0045016">
    <property type="term" value="P:mitochondrial magnesium ion transmembrane transport"/>
    <property type="evidence" value="ECO:0007669"/>
    <property type="project" value="TreeGrafter"/>
</dbReference>
<reference evidence="12 13" key="1">
    <citation type="submission" date="2016-06" db="EMBL/GenBank/DDBJ databases">
        <title>Evolution of pathogenesis and genome organization in the Tremellales.</title>
        <authorList>
            <person name="Cuomo C."/>
            <person name="Litvintseva A."/>
            <person name="Heitman J."/>
            <person name="Chen Y."/>
            <person name="Sun S."/>
            <person name="Springer D."/>
            <person name="Dromer F."/>
            <person name="Young S."/>
            <person name="Zeng Q."/>
            <person name="Chapman S."/>
            <person name="Gujja S."/>
            <person name="Saif S."/>
            <person name="Birren B."/>
        </authorList>
    </citation>
    <scope>NUCLEOTIDE SEQUENCE [LARGE SCALE GENOMIC DNA]</scope>
    <source>
        <strain evidence="12 13">CBS 6039</strain>
    </source>
</reference>
<dbReference type="FunFam" id="1.20.58.340:FF:000031">
    <property type="entry name" value="Chromosome 12, whole genome shotgun sequence"/>
    <property type="match status" value="1"/>
</dbReference>
<sequence>MASLWRLSRGISRPISSLPLRPRLAFQIAIEPITVNQCQRRTFLSRRQTSFWAPSYPDDRTVEVEKDSGPPPLQVPYTPPPPLGEETSSGPRDDAASPGPRDKKQKYLRSLMYKAGELSLHCSIMDSEGNWGTEEQKYSKLELCREHELDPRDLRKLDSLTPNLVPVILTRKTCILISMLHLRALIKPDKVIVFDSAGAQASGVQKRFKEHLQRNIKLGLEMKESGEEEVILSYEHRALESFFIATASALEEEMAFTRHIVKHLLNDLENHIDRENLKKLLHYSKKISAFQSRARYVKSSVDELLDSGKFTSAAIEIPMLMCHVDEDLSAMYLTSRAQGRPRALHDHEQLELLLESFVKQVEEIVSEVDTTVANMVSTQEIAELMLDSGRNALLALDIKISIATLGIGTGALFAGLFGMNLTTHLEDNPYAFLTASGLAFALSILIIAYGLRILRRVRRVALSGKNPTVLSSVLGSASWDSSIAQFSQGFDPSLVDMRTELAKRAIWDRIWWRRGNEPKDKYTQIYRSRAGPRQQGSAKWAESLTMDQAKQKQEHKWANWRKASRTE</sequence>
<evidence type="ECO:0000256" key="4">
    <source>
        <dbReference type="ARBA" id="ARBA00022692"/>
    </source>
</evidence>
<evidence type="ECO:0000256" key="11">
    <source>
        <dbReference type="SAM" id="MobiDB-lite"/>
    </source>
</evidence>
<feature type="transmembrane region" description="Helical" evidence="10">
    <location>
        <begin position="430"/>
        <end position="451"/>
    </location>
</feature>
<keyword evidence="7 10" id="KW-1133">Transmembrane helix</keyword>
<dbReference type="GeneID" id="30152740"/>
<dbReference type="PANTHER" id="PTHR13890">
    <property type="entry name" value="RNA SPLICING PROTEIN MRS2, MITOCHONDRIAL"/>
    <property type="match status" value="1"/>
</dbReference>
<dbReference type="PANTHER" id="PTHR13890:SF0">
    <property type="entry name" value="MAGNESIUM TRANSPORTER MRS2 HOMOLOG, MITOCHONDRIAL"/>
    <property type="match status" value="1"/>
</dbReference>
<feature type="transmembrane region" description="Helical" evidence="10">
    <location>
        <begin position="400"/>
        <end position="418"/>
    </location>
</feature>
<evidence type="ECO:0000313" key="13">
    <source>
        <dbReference type="Proteomes" id="UP000094065"/>
    </source>
</evidence>
<evidence type="ECO:0000256" key="9">
    <source>
        <dbReference type="ARBA" id="ARBA00023136"/>
    </source>
</evidence>
<keyword evidence="13" id="KW-1185">Reference proteome</keyword>
<dbReference type="CDD" id="cd12823">
    <property type="entry name" value="Mrs2_Mfm1p-like"/>
    <property type="match status" value="1"/>
</dbReference>
<name>A0A1E3I400_9TREE</name>
<keyword evidence="6" id="KW-0809">Transit peptide</keyword>
<keyword evidence="10" id="KW-0999">Mitochondrion inner membrane</keyword>
<dbReference type="GO" id="GO:0005743">
    <property type="term" value="C:mitochondrial inner membrane"/>
    <property type="evidence" value="ECO:0007669"/>
    <property type="project" value="UniProtKB-SubCell"/>
</dbReference>
<dbReference type="STRING" id="1295533.A0A1E3I400"/>
<dbReference type="Gene3D" id="2.40.128.330">
    <property type="match status" value="1"/>
</dbReference>
<accession>A0A1E3I400</accession>
<comment type="caution">
    <text evidence="12">The sequence shown here is derived from an EMBL/GenBank/DDBJ whole genome shotgun (WGS) entry which is preliminary data.</text>
</comment>
<dbReference type="GO" id="GO:0015095">
    <property type="term" value="F:magnesium ion transmembrane transporter activity"/>
    <property type="evidence" value="ECO:0007669"/>
    <property type="project" value="TreeGrafter"/>
</dbReference>
<protein>
    <recommendedName>
        <fullName evidence="10">Magnesium transporter</fullName>
    </recommendedName>
</protein>
<evidence type="ECO:0000256" key="8">
    <source>
        <dbReference type="ARBA" id="ARBA00023065"/>
    </source>
</evidence>
<keyword evidence="4 10" id="KW-0812">Transmembrane</keyword>
<evidence type="ECO:0000256" key="5">
    <source>
        <dbReference type="ARBA" id="ARBA00022842"/>
    </source>
</evidence>
<keyword evidence="9 10" id="KW-0472">Membrane</keyword>
<dbReference type="InterPro" id="IPR039204">
    <property type="entry name" value="MRS2-like"/>
</dbReference>
<dbReference type="Pfam" id="PF22099">
    <property type="entry name" value="MRS2-like"/>
    <property type="match status" value="1"/>
</dbReference>
<keyword evidence="8 10" id="KW-0406">Ion transport</keyword>
<evidence type="ECO:0000256" key="2">
    <source>
        <dbReference type="ARBA" id="ARBA00009765"/>
    </source>
</evidence>
<dbReference type="EMBL" id="AWGJ01000002">
    <property type="protein sequence ID" value="ODN83258.1"/>
    <property type="molecule type" value="Genomic_DNA"/>
</dbReference>
<dbReference type="Gene3D" id="1.20.58.340">
    <property type="entry name" value="Magnesium transport protein CorA, transmembrane region"/>
    <property type="match status" value="1"/>
</dbReference>
<comment type="subcellular location">
    <subcellularLocation>
        <location evidence="1">Membrane</location>
        <topology evidence="1">Multi-pass membrane protein</topology>
    </subcellularLocation>
    <subcellularLocation>
        <location evidence="10">Mitochondrion inner membrane</location>
        <topology evidence="10">Multi-pass membrane protein</topology>
    </subcellularLocation>
</comment>
<feature type="region of interest" description="Disordered" evidence="11">
    <location>
        <begin position="527"/>
        <end position="567"/>
    </location>
</feature>
<comment type="similarity">
    <text evidence="2 10">Belongs to the CorA metal ion transporter (MIT) (TC 1.A.35) family.</text>
</comment>
<proteinExistence type="inferred from homology"/>
<evidence type="ECO:0000256" key="6">
    <source>
        <dbReference type="ARBA" id="ARBA00022946"/>
    </source>
</evidence>
<organism evidence="12 13">
    <name type="scientific">Cryptococcus amylolentus CBS 6039</name>
    <dbReference type="NCBI Taxonomy" id="1295533"/>
    <lineage>
        <taxon>Eukaryota</taxon>
        <taxon>Fungi</taxon>
        <taxon>Dikarya</taxon>
        <taxon>Basidiomycota</taxon>
        <taxon>Agaricomycotina</taxon>
        <taxon>Tremellomycetes</taxon>
        <taxon>Tremellales</taxon>
        <taxon>Cryptococcaceae</taxon>
        <taxon>Cryptococcus</taxon>
    </lineage>
</organism>
<dbReference type="RefSeq" id="XP_018997258.1">
    <property type="nucleotide sequence ID" value="XM_019134831.1"/>
</dbReference>
<gene>
    <name evidence="12" type="ORF">L202_01431</name>
</gene>
<evidence type="ECO:0000256" key="10">
    <source>
        <dbReference type="RuleBase" id="RU366042"/>
    </source>
</evidence>
<dbReference type="Proteomes" id="UP000094065">
    <property type="component" value="Unassembled WGS sequence"/>
</dbReference>
<keyword evidence="3 10" id="KW-0813">Transport</keyword>
<dbReference type="OrthoDB" id="10251508at2759"/>
<evidence type="ECO:0000256" key="1">
    <source>
        <dbReference type="ARBA" id="ARBA00004141"/>
    </source>
</evidence>
<evidence type="ECO:0000256" key="3">
    <source>
        <dbReference type="ARBA" id="ARBA00022448"/>
    </source>
</evidence>
<feature type="compositionally biased region" description="Basic and acidic residues" evidence="11">
    <location>
        <begin position="57"/>
        <end position="68"/>
    </location>
</feature>
<evidence type="ECO:0000313" key="12">
    <source>
        <dbReference type="EMBL" id="ODN83258.1"/>
    </source>
</evidence>